<comment type="caution">
    <text evidence="4">The sequence shown here is derived from an EMBL/GenBank/DDBJ whole genome shotgun (WGS) entry which is preliminary data.</text>
</comment>
<feature type="region of interest" description="Disordered" evidence="2">
    <location>
        <begin position="129"/>
        <end position="148"/>
    </location>
</feature>
<feature type="compositionally biased region" description="Basic and acidic residues" evidence="2">
    <location>
        <begin position="137"/>
        <end position="148"/>
    </location>
</feature>
<name>A0ABR0WFT9_REHGL</name>
<evidence type="ECO:0000259" key="3">
    <source>
        <dbReference type="Pfam" id="PF03101"/>
    </source>
</evidence>
<dbReference type="Pfam" id="PF03101">
    <property type="entry name" value="FAR1"/>
    <property type="match status" value="1"/>
</dbReference>
<sequence length="258" mass="29601">MQNTQLENDVVHVDCLKTTNLHQLLTLFDRKSLRHLVEENTGESERDAWNSEDLEEDDVVEGKDNIPSLEGGEVLEPYVGMEFESEDDARRFYNDYARRDLWYVLCNARRSEIDGRTLARRLGCNKQGFSPNTKGKIGPERKPRPSAREGCKATILFKLEKSGKWVVTRFVKDHNHPLVVTAHEYTNVRDKDKKIQELAQELQRQEELCAAYRERLINLLANVETQSDHLSGKVLAVVKNVRKAEAEALNEALTLSPK</sequence>
<dbReference type="Proteomes" id="UP001318860">
    <property type="component" value="Unassembled WGS sequence"/>
</dbReference>
<dbReference type="PANTHER" id="PTHR46328">
    <property type="entry name" value="FAR-RED IMPAIRED RESPONSIVE (FAR1) FAMILY PROTEIN-RELATED"/>
    <property type="match status" value="1"/>
</dbReference>
<feature type="compositionally biased region" description="Basic and acidic residues" evidence="2">
    <location>
        <begin position="39"/>
        <end position="49"/>
    </location>
</feature>
<reference evidence="4 5" key="1">
    <citation type="journal article" date="2021" name="Comput. Struct. Biotechnol. J.">
        <title>De novo genome assembly of the potent medicinal plant Rehmannia glutinosa using nanopore technology.</title>
        <authorList>
            <person name="Ma L."/>
            <person name="Dong C."/>
            <person name="Song C."/>
            <person name="Wang X."/>
            <person name="Zheng X."/>
            <person name="Niu Y."/>
            <person name="Chen S."/>
            <person name="Feng W."/>
        </authorList>
    </citation>
    <scope>NUCLEOTIDE SEQUENCE [LARGE SCALE GENOMIC DNA]</scope>
    <source>
        <strain evidence="4">DH-2019</strain>
    </source>
</reference>
<evidence type="ECO:0000313" key="5">
    <source>
        <dbReference type="Proteomes" id="UP001318860"/>
    </source>
</evidence>
<evidence type="ECO:0000256" key="2">
    <source>
        <dbReference type="SAM" id="MobiDB-lite"/>
    </source>
</evidence>
<evidence type="ECO:0000313" key="4">
    <source>
        <dbReference type="EMBL" id="KAK6145167.1"/>
    </source>
</evidence>
<dbReference type="EMBL" id="JABTTQ020000012">
    <property type="protein sequence ID" value="KAK6145167.1"/>
    <property type="molecule type" value="Genomic_DNA"/>
</dbReference>
<feature type="region of interest" description="Disordered" evidence="2">
    <location>
        <begin position="39"/>
        <end position="66"/>
    </location>
</feature>
<dbReference type="InterPro" id="IPR004330">
    <property type="entry name" value="FAR1_DNA_bnd_dom"/>
</dbReference>
<keyword evidence="1" id="KW-0175">Coiled coil</keyword>
<dbReference type="PANTHER" id="PTHR46328:SF7">
    <property type="entry name" value="FAR-RED IMPAIRED RESPONSIVE (FAR1) FAMILY PROTEIN"/>
    <property type="match status" value="1"/>
</dbReference>
<feature type="domain" description="FAR1" evidence="3">
    <location>
        <begin position="91"/>
        <end position="179"/>
    </location>
</feature>
<gene>
    <name evidence="4" type="ORF">DH2020_021987</name>
</gene>
<proteinExistence type="predicted"/>
<keyword evidence="5" id="KW-1185">Reference proteome</keyword>
<evidence type="ECO:0000256" key="1">
    <source>
        <dbReference type="SAM" id="Coils"/>
    </source>
</evidence>
<protein>
    <recommendedName>
        <fullName evidence="3">FAR1 domain-containing protein</fullName>
    </recommendedName>
</protein>
<organism evidence="4 5">
    <name type="scientific">Rehmannia glutinosa</name>
    <name type="common">Chinese foxglove</name>
    <dbReference type="NCBI Taxonomy" id="99300"/>
    <lineage>
        <taxon>Eukaryota</taxon>
        <taxon>Viridiplantae</taxon>
        <taxon>Streptophyta</taxon>
        <taxon>Embryophyta</taxon>
        <taxon>Tracheophyta</taxon>
        <taxon>Spermatophyta</taxon>
        <taxon>Magnoliopsida</taxon>
        <taxon>eudicotyledons</taxon>
        <taxon>Gunneridae</taxon>
        <taxon>Pentapetalae</taxon>
        <taxon>asterids</taxon>
        <taxon>lamiids</taxon>
        <taxon>Lamiales</taxon>
        <taxon>Orobanchaceae</taxon>
        <taxon>Rehmannieae</taxon>
        <taxon>Rehmannia</taxon>
    </lineage>
</organism>
<feature type="coiled-coil region" evidence="1">
    <location>
        <begin position="185"/>
        <end position="222"/>
    </location>
</feature>
<accession>A0ABR0WFT9</accession>
<feature type="compositionally biased region" description="Acidic residues" evidence="2">
    <location>
        <begin position="50"/>
        <end position="59"/>
    </location>
</feature>